<feature type="transmembrane region" description="Helical" evidence="1">
    <location>
        <begin position="37"/>
        <end position="62"/>
    </location>
</feature>
<protein>
    <recommendedName>
        <fullName evidence="3">DUF2304 domain-containing protein</fullName>
    </recommendedName>
</protein>
<sequence length="108" mass="11593">MDAAQLANLAGSALLLLTAVVAAVVYCAKADWWRSAWGWNVMIVTVSIGLLGLYTLVVTLIWPAGPVTAALRVARTVLQVILSAALVQRTHLMLEAQARSRQPDPSKK</sequence>
<keyword evidence="1" id="KW-0472">Membrane</keyword>
<keyword evidence="1" id="KW-0812">Transmembrane</keyword>
<dbReference type="EMBL" id="AP035882">
    <property type="protein sequence ID" value="BFP50040.1"/>
    <property type="molecule type" value="Genomic_DNA"/>
</dbReference>
<keyword evidence="1" id="KW-1133">Transmembrane helix</keyword>
<organism evidence="2">
    <name type="scientific">Kitasatospora sp. CMC57</name>
    <dbReference type="NCBI Taxonomy" id="3231513"/>
    <lineage>
        <taxon>Bacteria</taxon>
        <taxon>Bacillati</taxon>
        <taxon>Actinomycetota</taxon>
        <taxon>Actinomycetes</taxon>
        <taxon>Kitasatosporales</taxon>
        <taxon>Streptomycetaceae</taxon>
        <taxon>Kitasatospora</taxon>
    </lineage>
</organism>
<proteinExistence type="predicted"/>
<name>A0AB33KB69_9ACTN</name>
<accession>A0AB33KB69</accession>
<evidence type="ECO:0000313" key="2">
    <source>
        <dbReference type="EMBL" id="BFP50040.1"/>
    </source>
</evidence>
<dbReference type="Pfam" id="PF23778">
    <property type="entry name" value="Phage_holin_2"/>
    <property type="match status" value="1"/>
</dbReference>
<dbReference type="InterPro" id="IPR056964">
    <property type="entry name" value="Phage_holin"/>
</dbReference>
<evidence type="ECO:0000256" key="1">
    <source>
        <dbReference type="SAM" id="Phobius"/>
    </source>
</evidence>
<keyword evidence="2" id="KW-0614">Plasmid</keyword>
<dbReference type="KEGG" id="kic:KCMC57_64080"/>
<reference evidence="2" key="1">
    <citation type="submission" date="2024-07" db="EMBL/GenBank/DDBJ databases">
        <title>Complete genome sequences of cellulolytic bacteria, Kitasatospora sp. CMC57 and Streptomyces sp. CMC78, isolated from Japanese agricultural soil.</title>
        <authorList>
            <person name="Hashimoto T."/>
            <person name="Ito M."/>
            <person name="Iwamoto M."/>
            <person name="Fukahori D."/>
            <person name="Shoda T."/>
            <person name="Sakoda M."/>
            <person name="Morohoshi T."/>
            <person name="Mitsuboshi M."/>
            <person name="Nishizawa T."/>
        </authorList>
    </citation>
    <scope>NUCLEOTIDE SEQUENCE</scope>
    <source>
        <strain evidence="2">CMC57</strain>
        <plasmid evidence="2">pCMC57_01</plasmid>
    </source>
</reference>
<evidence type="ECO:0008006" key="3">
    <source>
        <dbReference type="Google" id="ProtNLM"/>
    </source>
</evidence>
<dbReference type="RefSeq" id="WP_407992430.1">
    <property type="nucleotide sequence ID" value="NZ_AP035882.1"/>
</dbReference>
<geneLocation type="plasmid" evidence="2">
    <name>pCMC57_01</name>
</geneLocation>
<gene>
    <name evidence="2" type="ORF">KCMC57_64080</name>
</gene>
<dbReference type="AlphaFoldDB" id="A0AB33KB69"/>